<organism evidence="2 3">
    <name type="scientific">Rhodoferax antarcticus ANT.BR</name>
    <dbReference type="NCBI Taxonomy" id="1111071"/>
    <lineage>
        <taxon>Bacteria</taxon>
        <taxon>Pseudomonadati</taxon>
        <taxon>Pseudomonadota</taxon>
        <taxon>Betaproteobacteria</taxon>
        <taxon>Burkholderiales</taxon>
        <taxon>Comamonadaceae</taxon>
        <taxon>Rhodoferax</taxon>
    </lineage>
</organism>
<evidence type="ECO:0008006" key="4">
    <source>
        <dbReference type="Google" id="ProtNLM"/>
    </source>
</evidence>
<dbReference type="RefSeq" id="WP_075584748.1">
    <property type="nucleotide sequence ID" value="NZ_MSYM01000001.1"/>
</dbReference>
<proteinExistence type="predicted"/>
<feature type="region of interest" description="Disordered" evidence="1">
    <location>
        <begin position="41"/>
        <end position="75"/>
    </location>
</feature>
<dbReference type="EMBL" id="MSYM01000001">
    <property type="protein sequence ID" value="OLP08459.1"/>
    <property type="molecule type" value="Genomic_DNA"/>
</dbReference>
<keyword evidence="3" id="KW-1185">Reference proteome</keyword>
<name>A0A1Q8YKJ8_9BURK</name>
<gene>
    <name evidence="2" type="ORF">BLL52_0065</name>
</gene>
<protein>
    <recommendedName>
        <fullName evidence="4">DUF4124 domain-containing protein</fullName>
    </recommendedName>
</protein>
<comment type="caution">
    <text evidence="2">The sequence shown here is derived from an EMBL/GenBank/DDBJ whole genome shotgun (WGS) entry which is preliminary data.</text>
</comment>
<dbReference type="AlphaFoldDB" id="A0A1Q8YKJ8"/>
<feature type="compositionally biased region" description="Basic and acidic residues" evidence="1">
    <location>
        <begin position="48"/>
        <end position="68"/>
    </location>
</feature>
<evidence type="ECO:0000313" key="3">
    <source>
        <dbReference type="Proteomes" id="UP000185911"/>
    </source>
</evidence>
<feature type="compositionally biased region" description="Basic residues" evidence="1">
    <location>
        <begin position="143"/>
        <end position="154"/>
    </location>
</feature>
<reference evidence="2 3" key="1">
    <citation type="submission" date="2017-01" db="EMBL/GenBank/DDBJ databases">
        <title>Genome sequence of Rhodoferax antarcticus ANT.BR, a psychrophilic purple nonsulfur bacterium from an Antarctic microbial mat.</title>
        <authorList>
            <person name="Baker J."/>
            <person name="Riester C."/>
            <person name="Skinner B."/>
            <person name="Newell A."/>
            <person name="Swingley W."/>
            <person name="Madigan M."/>
            <person name="Jung D."/>
            <person name="Asao M."/>
            <person name="Chen M."/>
            <person name="Loughlin P."/>
            <person name="Pan H."/>
            <person name="Lin S."/>
            <person name="Li N."/>
            <person name="Shaw J."/>
            <person name="Prado M."/>
            <person name="Sherman C."/>
            <person name="Li X."/>
            <person name="Tang J."/>
            <person name="Blankenship R."/>
            <person name="Zhao T."/>
            <person name="Touchman J."/>
            <person name="Sattley M."/>
        </authorList>
    </citation>
    <scope>NUCLEOTIDE SEQUENCE [LARGE SCALE GENOMIC DNA]</scope>
    <source>
        <strain evidence="2 3">ANT.BR</strain>
    </source>
</reference>
<sequence>MTQQRWLVALVLIAIGAYSHWARAEKVYKCGTTYSQTPCQGSTTLNVDDTRDPAEKKRMDAQTKRDAELGQDMQQSRLTNEAALAAERAHIADSAAKLKQARQTAKEPAAEPVLVYARKPRLNRPHKPDGFTAVAPGTVQKISKPHKKRTDGAR</sequence>
<feature type="region of interest" description="Disordered" evidence="1">
    <location>
        <begin position="118"/>
        <end position="154"/>
    </location>
</feature>
<dbReference type="Proteomes" id="UP000185911">
    <property type="component" value="Unassembled WGS sequence"/>
</dbReference>
<accession>A0A1Q8YKJ8</accession>
<dbReference type="STRING" id="81479.RA876_14445"/>
<evidence type="ECO:0000256" key="1">
    <source>
        <dbReference type="SAM" id="MobiDB-lite"/>
    </source>
</evidence>
<evidence type="ECO:0000313" key="2">
    <source>
        <dbReference type="EMBL" id="OLP08459.1"/>
    </source>
</evidence>